<feature type="non-terminal residue" evidence="1">
    <location>
        <position position="1"/>
    </location>
</feature>
<keyword evidence="2" id="KW-1185">Reference proteome</keyword>
<dbReference type="EMBL" id="CAJVPZ010023376">
    <property type="protein sequence ID" value="CAG8715262.1"/>
    <property type="molecule type" value="Genomic_DNA"/>
</dbReference>
<name>A0A9N9I1A5_9GLOM</name>
<dbReference type="Proteomes" id="UP000789396">
    <property type="component" value="Unassembled WGS sequence"/>
</dbReference>
<organism evidence="1 2">
    <name type="scientific">Racocetra fulgida</name>
    <dbReference type="NCBI Taxonomy" id="60492"/>
    <lineage>
        <taxon>Eukaryota</taxon>
        <taxon>Fungi</taxon>
        <taxon>Fungi incertae sedis</taxon>
        <taxon>Mucoromycota</taxon>
        <taxon>Glomeromycotina</taxon>
        <taxon>Glomeromycetes</taxon>
        <taxon>Diversisporales</taxon>
        <taxon>Gigasporaceae</taxon>
        <taxon>Racocetra</taxon>
    </lineage>
</organism>
<evidence type="ECO:0000313" key="1">
    <source>
        <dbReference type="EMBL" id="CAG8715262.1"/>
    </source>
</evidence>
<accession>A0A9N9I1A5</accession>
<gene>
    <name evidence="1" type="ORF">RFULGI_LOCUS11106</name>
</gene>
<dbReference type="AlphaFoldDB" id="A0A9N9I1A5"/>
<sequence>VHQVIEKILLEQLMIERSSAERELEEDSSTTVPLVKDKLTTQAIQHNPYNPYKSRLIFGTHFATCKNSACIFTPNDKAQNNVNDLILRLKLFSSKGNSGQISIEWEDLDNTSISFVNPFSKNCSNVQLYHGFLNVDVGSKKVTENSVTPIWVSQ</sequence>
<dbReference type="OrthoDB" id="10396133at2759"/>
<proteinExistence type="predicted"/>
<protein>
    <submittedName>
        <fullName evidence="1">8777_t:CDS:1</fullName>
    </submittedName>
</protein>
<reference evidence="1" key="1">
    <citation type="submission" date="2021-06" db="EMBL/GenBank/DDBJ databases">
        <authorList>
            <person name="Kallberg Y."/>
            <person name="Tangrot J."/>
            <person name="Rosling A."/>
        </authorList>
    </citation>
    <scope>NUCLEOTIDE SEQUENCE</scope>
    <source>
        <strain evidence="1">IN212</strain>
    </source>
</reference>
<feature type="non-terminal residue" evidence="1">
    <location>
        <position position="154"/>
    </location>
</feature>
<comment type="caution">
    <text evidence="1">The sequence shown here is derived from an EMBL/GenBank/DDBJ whole genome shotgun (WGS) entry which is preliminary data.</text>
</comment>
<evidence type="ECO:0000313" key="2">
    <source>
        <dbReference type="Proteomes" id="UP000789396"/>
    </source>
</evidence>